<reference evidence="3" key="1">
    <citation type="submission" date="2021-02" db="EMBL/GenBank/DDBJ databases">
        <authorList>
            <person name="Dougan E. K."/>
            <person name="Rhodes N."/>
            <person name="Thang M."/>
            <person name="Chan C."/>
        </authorList>
    </citation>
    <scope>NUCLEOTIDE SEQUENCE</scope>
</reference>
<accession>A0A812Q1V5</accession>
<dbReference type="Gene3D" id="3.80.10.10">
    <property type="entry name" value="Ribonuclease Inhibitor"/>
    <property type="match status" value="1"/>
</dbReference>
<sequence>MPPLTVEYVKHATGEFDEESVFQAILPNRSLAAKRDVSAGCNLRWLDLSKNQIVRMENLDGLSQLVSVDLSFNKILKVQDLSGAPKLERLMLKANPISKIQDLEGLKASRSLRHLSFQNVDNSDACPVCTQPEYAKSLRSLCPELLALDSKRLRLPDLDREIRRLDDQNTVDIPEPQPWFSSEDLDLGEMQTVEVIEEALKDRIKEFEAAMADCKHVFKEERLCLSLCHHVGSSMTDQNECCGRMPLCSVLSCCGLS</sequence>
<keyword evidence="2" id="KW-0677">Repeat</keyword>
<dbReference type="SUPFAM" id="SSF52058">
    <property type="entry name" value="L domain-like"/>
    <property type="match status" value="1"/>
</dbReference>
<dbReference type="Proteomes" id="UP000649617">
    <property type="component" value="Unassembled WGS sequence"/>
</dbReference>
<evidence type="ECO:0000313" key="3">
    <source>
        <dbReference type="EMBL" id="CAE7362028.1"/>
    </source>
</evidence>
<evidence type="ECO:0000313" key="4">
    <source>
        <dbReference type="Proteomes" id="UP000649617"/>
    </source>
</evidence>
<comment type="caution">
    <text evidence="3">The sequence shown here is derived from an EMBL/GenBank/DDBJ whole genome shotgun (WGS) entry which is preliminary data.</text>
</comment>
<keyword evidence="4" id="KW-1185">Reference proteome</keyword>
<dbReference type="PANTHER" id="PTHR46652">
    <property type="entry name" value="LEUCINE-RICH REPEAT AND IQ DOMAIN-CONTAINING PROTEIN 1-RELATED"/>
    <property type="match status" value="1"/>
</dbReference>
<dbReference type="InterPro" id="IPR001611">
    <property type="entry name" value="Leu-rich_rpt"/>
</dbReference>
<evidence type="ECO:0000256" key="2">
    <source>
        <dbReference type="ARBA" id="ARBA00022737"/>
    </source>
</evidence>
<dbReference type="OrthoDB" id="433501at2759"/>
<dbReference type="InterPro" id="IPR032675">
    <property type="entry name" value="LRR_dom_sf"/>
</dbReference>
<proteinExistence type="predicted"/>
<keyword evidence="1" id="KW-0433">Leucine-rich repeat</keyword>
<dbReference type="EMBL" id="CAJNIZ010014446">
    <property type="protein sequence ID" value="CAE7362028.1"/>
    <property type="molecule type" value="Genomic_DNA"/>
</dbReference>
<name>A0A812Q1V5_SYMPI</name>
<protein>
    <submittedName>
        <fullName evidence="3">Lrrc61 protein</fullName>
    </submittedName>
</protein>
<dbReference type="SMART" id="SM00365">
    <property type="entry name" value="LRR_SD22"/>
    <property type="match status" value="3"/>
</dbReference>
<dbReference type="Pfam" id="PF14580">
    <property type="entry name" value="LRR_9"/>
    <property type="match status" value="1"/>
</dbReference>
<dbReference type="PROSITE" id="PS51450">
    <property type="entry name" value="LRR"/>
    <property type="match status" value="2"/>
</dbReference>
<dbReference type="PANTHER" id="PTHR46652:SF3">
    <property type="entry name" value="LEUCINE-RICH REPEAT-CONTAINING PROTEIN 9"/>
    <property type="match status" value="1"/>
</dbReference>
<dbReference type="InterPro" id="IPR050836">
    <property type="entry name" value="SDS22/Internalin_LRR"/>
</dbReference>
<evidence type="ECO:0000256" key="1">
    <source>
        <dbReference type="ARBA" id="ARBA00022614"/>
    </source>
</evidence>
<gene>
    <name evidence="3" type="primary">Lrrc61</name>
    <name evidence="3" type="ORF">SPIL2461_LOCUS8678</name>
</gene>
<organism evidence="3 4">
    <name type="scientific">Symbiodinium pilosum</name>
    <name type="common">Dinoflagellate</name>
    <dbReference type="NCBI Taxonomy" id="2952"/>
    <lineage>
        <taxon>Eukaryota</taxon>
        <taxon>Sar</taxon>
        <taxon>Alveolata</taxon>
        <taxon>Dinophyceae</taxon>
        <taxon>Suessiales</taxon>
        <taxon>Symbiodiniaceae</taxon>
        <taxon>Symbiodinium</taxon>
    </lineage>
</organism>
<dbReference type="AlphaFoldDB" id="A0A812Q1V5"/>